<sequence length="467" mass="55082">MDIKLYSKQVIDQFRHENLLFRDAKLKKYFERNEARDLGKFRSRLHSAHSKKSLEKFVYVFVTDACRDIILNTIGEISEYMKNMGDLVVSGGEAFNMYMPYNERIVTSDIDAKFVPRIYYDAKYFGKLQAIKLILWDKLGQIAQKLNTRIKNRVMSMDKKLIKYLGLGFKQSGPYVTRRYTLIKKKKTRTNNKAGQGDIFIDVELFALDLNIRFFSPEKNKIENVTLGGLLDIPFMRPREFGYDVVRTLKKGVTYRNVNTNKMIVNKKVYIASKEFLIDDIYLMHTLKLRPEKKEKDRQRLIRLARLFDKKIKLTDSIDTVVRRIRPKLKRIYTTKQAPRRKNVSIQKAMAVNPYKYKKFTTEPSKERLSKKIVHGLNPMPRKTVVEGYERTNGNQRFNLKNLRWKRENNNAYVRNEFALRPKNAQPIPKNLNVQNTLYGFRPRRDGWVPKPLLERSAAIPFIGLKK</sequence>
<reference evidence="1" key="1">
    <citation type="submission" date="2024-06" db="EMBL/GenBank/DDBJ databases">
        <title>Evidence of context-dependent and transient costs of resisting viral infection in isolates of the marine microalga Micromonas sp. (class Mamiellophyceae).</title>
        <authorList>
            <person name="Bedi de Silva A."/>
            <person name="Schvarcz C.R."/>
            <person name="Steward G.R."/>
            <person name="Edwards K.F."/>
        </authorList>
    </citation>
    <scope>NUCLEOTIDE SEQUENCE</scope>
    <source>
        <strain evidence="1">McV-KB2</strain>
    </source>
</reference>
<evidence type="ECO:0000313" key="1">
    <source>
        <dbReference type="EMBL" id="XCA47319.1"/>
    </source>
</evidence>
<name>A0AAU7YNG9_9PHYC</name>
<protein>
    <submittedName>
        <fullName evidence="1">Uncharacterized protein</fullName>
    </submittedName>
</protein>
<proteinExistence type="predicted"/>
<accession>A0AAU7YNG9</accession>
<organism evidence="1">
    <name type="scientific">Micromonas commoda virus</name>
    <dbReference type="NCBI Taxonomy" id="3057169"/>
    <lineage>
        <taxon>Viruses</taxon>
        <taxon>Varidnaviria</taxon>
        <taxon>Bamfordvirae</taxon>
        <taxon>Nucleocytoviricota</taxon>
        <taxon>Megaviricetes</taxon>
        <taxon>Algavirales</taxon>
        <taxon>Phycodnaviridae</taxon>
    </lineage>
</organism>
<dbReference type="EMBL" id="PP911589">
    <property type="protein sequence ID" value="XCA47319.1"/>
    <property type="molecule type" value="Genomic_DNA"/>
</dbReference>